<evidence type="ECO:0000259" key="4">
    <source>
        <dbReference type="PROSITE" id="PS50043"/>
    </source>
</evidence>
<evidence type="ECO:0000256" key="1">
    <source>
        <dbReference type="ARBA" id="ARBA00023015"/>
    </source>
</evidence>
<dbReference type="PANTHER" id="PTHR44688">
    <property type="entry name" value="DNA-BINDING TRANSCRIPTIONAL ACTIVATOR DEVR_DOSR"/>
    <property type="match status" value="1"/>
</dbReference>
<dbReference type="CDD" id="cd06170">
    <property type="entry name" value="LuxR_C_like"/>
    <property type="match status" value="1"/>
</dbReference>
<sequence length="246" mass="28220">MQVYNVDKMFEVYNESDLSRKIDLNDYNNWIKFYVDIVKPDLIAILNIKDFSPILYSKNFNLEFAEGDEETIEKFLEKIEPSHLEKMVEADQHVISFSLKNKIVPRREVLKVVFNAELKKGVKKTFERSVMVLTEDVNKIPELVVTSITDVSDIYGMLPYPKNTIVANGELDDTVKRLKTELDEILTPELKLTKRERQILGLIAKGETSSAIANILNISPKTVNTHRQNLIKKHGVKNTASLINLI</sequence>
<dbReference type="EMBL" id="FNNJ01000007">
    <property type="protein sequence ID" value="SDX59335.1"/>
    <property type="molecule type" value="Genomic_DNA"/>
</dbReference>
<evidence type="ECO:0000313" key="6">
    <source>
        <dbReference type="Proteomes" id="UP000199595"/>
    </source>
</evidence>
<dbReference type="Proteomes" id="UP000199595">
    <property type="component" value="Unassembled WGS sequence"/>
</dbReference>
<accession>A0A1H3CYX9</accession>
<dbReference type="InterPro" id="IPR000792">
    <property type="entry name" value="Tscrpt_reg_LuxR_C"/>
</dbReference>
<dbReference type="PROSITE" id="PS50043">
    <property type="entry name" value="HTH_LUXR_2"/>
    <property type="match status" value="1"/>
</dbReference>
<name>A0A1H3CYX9_9FLAO</name>
<dbReference type="SMART" id="SM00421">
    <property type="entry name" value="HTH_LUXR"/>
    <property type="match status" value="1"/>
</dbReference>
<dbReference type="GO" id="GO:0003677">
    <property type="term" value="F:DNA binding"/>
    <property type="evidence" value="ECO:0007669"/>
    <property type="project" value="UniProtKB-KW"/>
</dbReference>
<dbReference type="InterPro" id="IPR036388">
    <property type="entry name" value="WH-like_DNA-bd_sf"/>
</dbReference>
<dbReference type="PRINTS" id="PR00038">
    <property type="entry name" value="HTHLUXR"/>
</dbReference>
<reference evidence="5 6" key="1">
    <citation type="submission" date="2016-10" db="EMBL/GenBank/DDBJ databases">
        <authorList>
            <person name="de Groot N.N."/>
        </authorList>
    </citation>
    <scope>NUCLEOTIDE SEQUENCE [LARGE SCALE GENOMIC DNA]</scope>
    <source>
        <strain evidence="5 6">DSM 24956</strain>
    </source>
</reference>
<dbReference type="SUPFAM" id="SSF46894">
    <property type="entry name" value="C-terminal effector domain of the bipartite response regulators"/>
    <property type="match status" value="1"/>
</dbReference>
<dbReference type="InterPro" id="IPR016032">
    <property type="entry name" value="Sig_transdc_resp-reg_C-effctor"/>
</dbReference>
<keyword evidence="2" id="KW-0238">DNA-binding</keyword>
<dbReference type="PANTHER" id="PTHR44688:SF16">
    <property type="entry name" value="DNA-BINDING TRANSCRIPTIONAL ACTIVATOR DEVR_DOSR"/>
    <property type="match status" value="1"/>
</dbReference>
<organism evidence="5 6">
    <name type="scientific">Lutibacter oricola</name>
    <dbReference type="NCBI Taxonomy" id="762486"/>
    <lineage>
        <taxon>Bacteria</taxon>
        <taxon>Pseudomonadati</taxon>
        <taxon>Bacteroidota</taxon>
        <taxon>Flavobacteriia</taxon>
        <taxon>Flavobacteriales</taxon>
        <taxon>Flavobacteriaceae</taxon>
        <taxon>Lutibacter</taxon>
    </lineage>
</organism>
<gene>
    <name evidence="5" type="ORF">SAMN05444411_1076</name>
</gene>
<feature type="domain" description="HTH luxR-type" evidence="4">
    <location>
        <begin position="185"/>
        <end position="246"/>
    </location>
</feature>
<dbReference type="GO" id="GO:0006355">
    <property type="term" value="P:regulation of DNA-templated transcription"/>
    <property type="evidence" value="ECO:0007669"/>
    <property type="project" value="InterPro"/>
</dbReference>
<keyword evidence="3" id="KW-0804">Transcription</keyword>
<proteinExistence type="predicted"/>
<keyword evidence="1" id="KW-0805">Transcription regulation</keyword>
<dbReference type="STRING" id="762486.SAMN05444411_1076"/>
<evidence type="ECO:0000256" key="3">
    <source>
        <dbReference type="ARBA" id="ARBA00023163"/>
    </source>
</evidence>
<evidence type="ECO:0000313" key="5">
    <source>
        <dbReference type="EMBL" id="SDX59335.1"/>
    </source>
</evidence>
<dbReference type="PROSITE" id="PS00622">
    <property type="entry name" value="HTH_LUXR_1"/>
    <property type="match status" value="1"/>
</dbReference>
<evidence type="ECO:0000256" key="2">
    <source>
        <dbReference type="ARBA" id="ARBA00023125"/>
    </source>
</evidence>
<dbReference type="Gene3D" id="1.10.10.10">
    <property type="entry name" value="Winged helix-like DNA-binding domain superfamily/Winged helix DNA-binding domain"/>
    <property type="match status" value="1"/>
</dbReference>
<protein>
    <submittedName>
        <fullName evidence="5">Regulatory protein, luxR family</fullName>
    </submittedName>
</protein>
<dbReference type="RefSeq" id="WP_245729947.1">
    <property type="nucleotide sequence ID" value="NZ_FNNJ01000007.1"/>
</dbReference>
<keyword evidence="6" id="KW-1185">Reference proteome</keyword>
<dbReference type="Pfam" id="PF00196">
    <property type="entry name" value="GerE"/>
    <property type="match status" value="1"/>
</dbReference>
<dbReference type="AlphaFoldDB" id="A0A1H3CYX9"/>